<evidence type="ECO:0000256" key="2">
    <source>
        <dbReference type="SAM" id="Phobius"/>
    </source>
</evidence>
<keyword evidence="2" id="KW-0812">Transmembrane</keyword>
<evidence type="ECO:0000313" key="3">
    <source>
        <dbReference type="EMBL" id="GFE64399.1"/>
    </source>
</evidence>
<evidence type="ECO:0008006" key="5">
    <source>
        <dbReference type="Google" id="ProtNLM"/>
    </source>
</evidence>
<protein>
    <recommendedName>
        <fullName evidence="5">DUF948 domain-containing protein</fullName>
    </recommendedName>
</protein>
<gene>
    <name evidence="3" type="ORF">KIN_14730</name>
</gene>
<feature type="transmembrane region" description="Helical" evidence="2">
    <location>
        <begin position="6"/>
        <end position="24"/>
    </location>
</feature>
<dbReference type="Proteomes" id="UP000436822">
    <property type="component" value="Unassembled WGS sequence"/>
</dbReference>
<dbReference type="OrthoDB" id="7630018at2"/>
<reference evidence="3 4" key="1">
    <citation type="submission" date="2019-12" db="EMBL/GenBank/DDBJ databases">
        <title>Litoreibacter badius sp. nov., a novel bacteriochlorophyll a-containing bacterium in the genus Litoreibacter.</title>
        <authorList>
            <person name="Kanamuro M."/>
            <person name="Takabe Y."/>
            <person name="Mori K."/>
            <person name="Takaichi S."/>
            <person name="Hanada S."/>
        </authorList>
    </citation>
    <scope>NUCLEOTIDE SEQUENCE [LARGE SCALE GENOMIC DNA]</scope>
    <source>
        <strain evidence="3 4">K6</strain>
    </source>
</reference>
<keyword evidence="2" id="KW-1133">Transmembrane helix</keyword>
<comment type="caution">
    <text evidence="3">The sequence shown here is derived from an EMBL/GenBank/DDBJ whole genome shotgun (WGS) entry which is preliminary data.</text>
</comment>
<proteinExistence type="predicted"/>
<dbReference type="RefSeq" id="WP_159805553.1">
    <property type="nucleotide sequence ID" value="NZ_BLJE01000002.1"/>
</dbReference>
<feature type="compositionally biased region" description="Acidic residues" evidence="1">
    <location>
        <begin position="96"/>
        <end position="125"/>
    </location>
</feature>
<dbReference type="EMBL" id="BLJE01000002">
    <property type="protein sequence ID" value="GFE64399.1"/>
    <property type="molecule type" value="Genomic_DNA"/>
</dbReference>
<evidence type="ECO:0000256" key="1">
    <source>
        <dbReference type="SAM" id="MobiDB-lite"/>
    </source>
</evidence>
<keyword evidence="2" id="KW-0472">Membrane</keyword>
<evidence type="ECO:0000313" key="4">
    <source>
        <dbReference type="Proteomes" id="UP000436822"/>
    </source>
</evidence>
<name>A0A6N6JG93_9RHOB</name>
<sequence length="140" mass="14912">MDFFADIFLGAGALAAAFYCLILSRKLSKLKALDQDLGGAIAVMSQQVDQMTKVLGEAQNTASSSSSNLETMTQRAESVAGKLEVLISALHDLSDEEDAGQIAEEVVDADENDEDVEDTTPESEDVTVFLRNPLRGAGGR</sequence>
<keyword evidence="4" id="KW-1185">Reference proteome</keyword>
<accession>A0A6N6JG93</accession>
<feature type="region of interest" description="Disordered" evidence="1">
    <location>
        <begin position="96"/>
        <end position="140"/>
    </location>
</feature>
<organism evidence="3 4">
    <name type="scientific">Litoreibacter roseus</name>
    <dbReference type="NCBI Taxonomy" id="2601869"/>
    <lineage>
        <taxon>Bacteria</taxon>
        <taxon>Pseudomonadati</taxon>
        <taxon>Pseudomonadota</taxon>
        <taxon>Alphaproteobacteria</taxon>
        <taxon>Rhodobacterales</taxon>
        <taxon>Roseobacteraceae</taxon>
        <taxon>Litoreibacter</taxon>
    </lineage>
</organism>
<dbReference type="AlphaFoldDB" id="A0A6N6JG93"/>